<dbReference type="AlphaFoldDB" id="A0A2N9GV95"/>
<name>A0A2N9GV95_FAGSY</name>
<gene>
    <name evidence="1" type="ORF">FSB_LOCUS31387</name>
</gene>
<protein>
    <submittedName>
        <fullName evidence="1">Uncharacterized protein</fullName>
    </submittedName>
</protein>
<evidence type="ECO:0000313" key="1">
    <source>
        <dbReference type="EMBL" id="SPD03505.1"/>
    </source>
</evidence>
<sequence>MIWAGASDARPKATYNLRSKPMLRSERWRPRALAHAHRSEAKRTNITSLGDLVAEMGFG</sequence>
<accession>A0A2N9GV95</accession>
<proteinExistence type="predicted"/>
<reference evidence="1" key="1">
    <citation type="submission" date="2018-02" db="EMBL/GenBank/DDBJ databases">
        <authorList>
            <person name="Cohen D.B."/>
            <person name="Kent A.D."/>
        </authorList>
    </citation>
    <scope>NUCLEOTIDE SEQUENCE</scope>
</reference>
<organism evidence="1">
    <name type="scientific">Fagus sylvatica</name>
    <name type="common">Beechnut</name>
    <dbReference type="NCBI Taxonomy" id="28930"/>
    <lineage>
        <taxon>Eukaryota</taxon>
        <taxon>Viridiplantae</taxon>
        <taxon>Streptophyta</taxon>
        <taxon>Embryophyta</taxon>
        <taxon>Tracheophyta</taxon>
        <taxon>Spermatophyta</taxon>
        <taxon>Magnoliopsida</taxon>
        <taxon>eudicotyledons</taxon>
        <taxon>Gunneridae</taxon>
        <taxon>Pentapetalae</taxon>
        <taxon>rosids</taxon>
        <taxon>fabids</taxon>
        <taxon>Fagales</taxon>
        <taxon>Fagaceae</taxon>
        <taxon>Fagus</taxon>
    </lineage>
</organism>
<dbReference type="EMBL" id="OIVN01002424">
    <property type="protein sequence ID" value="SPD03505.1"/>
    <property type="molecule type" value="Genomic_DNA"/>
</dbReference>